<evidence type="ECO:0000313" key="1">
    <source>
        <dbReference type="EMBL" id="SGY14749.1"/>
    </source>
</evidence>
<dbReference type="EMBL" id="FQNC01000013">
    <property type="protein sequence ID" value="SGY14749.1"/>
    <property type="molecule type" value="Genomic_DNA"/>
</dbReference>
<keyword evidence="2" id="KW-1185">Reference proteome</keyword>
<protein>
    <submittedName>
        <fullName evidence="1">BQ5605_C013g07082 protein</fullName>
    </submittedName>
</protein>
<organism evidence="1 2">
    <name type="scientific">Microbotryum silenes-dioicae</name>
    <dbReference type="NCBI Taxonomy" id="796604"/>
    <lineage>
        <taxon>Eukaryota</taxon>
        <taxon>Fungi</taxon>
        <taxon>Dikarya</taxon>
        <taxon>Basidiomycota</taxon>
        <taxon>Pucciniomycotina</taxon>
        <taxon>Microbotryomycetes</taxon>
        <taxon>Microbotryales</taxon>
        <taxon>Microbotryaceae</taxon>
        <taxon>Microbotryum</taxon>
    </lineage>
</organism>
<gene>
    <name evidence="1" type="primary">BQ5605_C013g07082</name>
    <name evidence="1" type="ORF">BQ5605_C013G07082</name>
</gene>
<accession>A0A2X0LQV4</accession>
<name>A0A2X0LQV4_9BASI</name>
<evidence type="ECO:0000313" key="2">
    <source>
        <dbReference type="Proteomes" id="UP000249464"/>
    </source>
</evidence>
<dbReference type="AlphaFoldDB" id="A0A2X0LQV4"/>
<reference evidence="1 2" key="1">
    <citation type="submission" date="2016-11" db="EMBL/GenBank/DDBJ databases">
        <authorList>
            <person name="Jaros S."/>
            <person name="Januszkiewicz K."/>
            <person name="Wedrychowicz H."/>
        </authorList>
    </citation>
    <scope>NUCLEOTIDE SEQUENCE [LARGE SCALE GENOMIC DNA]</scope>
</reference>
<sequence>MCEYGQFRRKLVTAHCKPSLARRLRSRRRRKLLNRRRDQGFHLLANVCYIAIRPPQNRMPASI</sequence>
<dbReference type="Proteomes" id="UP000249464">
    <property type="component" value="Unassembled WGS sequence"/>
</dbReference>
<proteinExistence type="predicted"/>